<dbReference type="Proteomes" id="UP000682733">
    <property type="component" value="Unassembled WGS sequence"/>
</dbReference>
<keyword evidence="7 9" id="KW-1133">Transmembrane helix</keyword>
<comment type="catalytic activity">
    <reaction evidence="1 9">
        <text>riboflavin(in) = riboflavin(out)</text>
        <dbReference type="Rhea" id="RHEA:35015"/>
        <dbReference type="ChEBI" id="CHEBI:57986"/>
    </reaction>
</comment>
<dbReference type="Proteomes" id="UP000663829">
    <property type="component" value="Unassembled WGS sequence"/>
</dbReference>
<feature type="transmembrane region" description="Helical" evidence="9">
    <location>
        <begin position="75"/>
        <end position="97"/>
    </location>
</feature>
<dbReference type="EMBL" id="CAJNOQ010014863">
    <property type="protein sequence ID" value="CAF1350027.1"/>
    <property type="molecule type" value="Genomic_DNA"/>
</dbReference>
<feature type="transmembrane region" description="Helical" evidence="9">
    <location>
        <begin position="196"/>
        <end position="216"/>
    </location>
</feature>
<dbReference type="Proteomes" id="UP000677228">
    <property type="component" value="Unassembled WGS sequence"/>
</dbReference>
<comment type="function">
    <text evidence="9">Plasma membrane transporter mediating the uptake by cells of the water soluble vitamin B2/riboflavin that plays a key role in biochemical oxidation-reduction reactions of the carbohydrate, lipid, and amino acid metabolism.</text>
</comment>
<evidence type="ECO:0000256" key="4">
    <source>
        <dbReference type="ARBA" id="ARBA00022448"/>
    </source>
</evidence>
<gene>
    <name evidence="11" type="ORF">GPM918_LOCUS30859</name>
    <name evidence="10" type="ORF">OVA965_LOCUS27437</name>
    <name evidence="13" type="ORF">SRO942_LOCUS31488</name>
    <name evidence="12" type="ORF">TMI583_LOCUS28180</name>
</gene>
<evidence type="ECO:0000256" key="3">
    <source>
        <dbReference type="ARBA" id="ARBA00006366"/>
    </source>
</evidence>
<keyword evidence="6 9" id="KW-0812">Transmembrane</keyword>
<keyword evidence="8 9" id="KW-0472">Membrane</keyword>
<dbReference type="OrthoDB" id="9995836at2759"/>
<evidence type="ECO:0000256" key="1">
    <source>
        <dbReference type="ARBA" id="ARBA00000215"/>
    </source>
</evidence>
<dbReference type="InterPro" id="IPR009357">
    <property type="entry name" value="Riboflavin_transptr"/>
</dbReference>
<evidence type="ECO:0000313" key="14">
    <source>
        <dbReference type="Proteomes" id="UP000663829"/>
    </source>
</evidence>
<feature type="transmembrane region" description="Helical" evidence="9">
    <location>
        <begin position="335"/>
        <end position="355"/>
    </location>
</feature>
<name>A0A815HB96_9BILA</name>
<dbReference type="EMBL" id="CAJOBA010039689">
    <property type="protein sequence ID" value="CAF4081560.1"/>
    <property type="molecule type" value="Genomic_DNA"/>
</dbReference>
<sequence>MTNKFFIYSLFIFFGIGTGVDLNGIWTELPLIVPRVPEHSSVSSQMGMLSDVANVAPLFIALIHRLTHGSSSYEVPAIILIYSVYICMPFLLSFTWFKTLYFIGQQRSIYLLVCTFCVALGACSINVTFLPFLNRFDKYWLNVYFAGESLSSLVPALLGLIQGVPKQPNCTTFYDETKNQTRTEAEHFAPLFTVEIYFLCLSAIMCLSLTAFLILWRGIVPTSKQQGYINLSVKQITEHDSSPQKPLCNITETSSHNVTQNNEKFTREAIICLIATLWSNFILLGCMPSITSYALNPYGTRTYHYIIILCEFCYPFVSLVSMLKPKLFQLRSLSLTLVVCFSTIMGTSAFAYIFVAAKMAPCSPLVDYLSGKILIVRYFILKRENDSVIQRNPPPLLSSNVLGGRL</sequence>
<protein>
    <recommendedName>
        <fullName evidence="9">Riboflavin transporter</fullName>
    </recommendedName>
</protein>
<feature type="transmembrane region" description="Helical" evidence="9">
    <location>
        <begin position="302"/>
        <end position="323"/>
    </location>
</feature>
<evidence type="ECO:0000256" key="6">
    <source>
        <dbReference type="ARBA" id="ARBA00022692"/>
    </source>
</evidence>
<keyword evidence="14" id="KW-1185">Reference proteome</keyword>
<dbReference type="PANTHER" id="PTHR12929:SF10">
    <property type="entry name" value="RIBOFLAVIN TRANSPORTER"/>
    <property type="match status" value="1"/>
</dbReference>
<feature type="transmembrane region" description="Helical" evidence="9">
    <location>
        <begin position="109"/>
        <end position="132"/>
    </location>
</feature>
<organism evidence="11 14">
    <name type="scientific">Didymodactylos carnosus</name>
    <dbReference type="NCBI Taxonomy" id="1234261"/>
    <lineage>
        <taxon>Eukaryota</taxon>
        <taxon>Metazoa</taxon>
        <taxon>Spiralia</taxon>
        <taxon>Gnathifera</taxon>
        <taxon>Rotifera</taxon>
        <taxon>Eurotatoria</taxon>
        <taxon>Bdelloidea</taxon>
        <taxon>Philodinida</taxon>
        <taxon>Philodinidae</taxon>
        <taxon>Didymodactylos</taxon>
    </lineage>
</organism>
<keyword evidence="4 9" id="KW-0813">Transport</keyword>
<dbReference type="EMBL" id="CAJNOK010018130">
    <property type="protein sequence ID" value="CAF1276533.1"/>
    <property type="molecule type" value="Genomic_DNA"/>
</dbReference>
<evidence type="ECO:0000256" key="5">
    <source>
        <dbReference type="ARBA" id="ARBA00022475"/>
    </source>
</evidence>
<dbReference type="Proteomes" id="UP000681722">
    <property type="component" value="Unassembled WGS sequence"/>
</dbReference>
<evidence type="ECO:0000256" key="7">
    <source>
        <dbReference type="ARBA" id="ARBA00022989"/>
    </source>
</evidence>
<feature type="transmembrane region" description="Helical" evidence="9">
    <location>
        <begin position="269"/>
        <end position="290"/>
    </location>
</feature>
<comment type="similarity">
    <text evidence="3 9">Belongs to the riboflavin transporter family.</text>
</comment>
<accession>A0A815HB96</accession>
<proteinExistence type="inferred from homology"/>
<dbReference type="Pfam" id="PF06237">
    <property type="entry name" value="SLC52_ribofla_tr"/>
    <property type="match status" value="1"/>
</dbReference>
<keyword evidence="5 9" id="KW-1003">Cell membrane</keyword>
<dbReference type="AlphaFoldDB" id="A0A815HB96"/>
<comment type="caution">
    <text evidence="9">Lacks conserved residue(s) required for the propagation of feature annotation.</text>
</comment>
<dbReference type="GO" id="GO:0032217">
    <property type="term" value="F:riboflavin transmembrane transporter activity"/>
    <property type="evidence" value="ECO:0007669"/>
    <property type="project" value="UniProtKB-UniRule"/>
</dbReference>
<evidence type="ECO:0000313" key="12">
    <source>
        <dbReference type="EMBL" id="CAF4081560.1"/>
    </source>
</evidence>
<evidence type="ECO:0000256" key="9">
    <source>
        <dbReference type="RuleBase" id="RU368035"/>
    </source>
</evidence>
<evidence type="ECO:0000256" key="2">
    <source>
        <dbReference type="ARBA" id="ARBA00004651"/>
    </source>
</evidence>
<dbReference type="PANTHER" id="PTHR12929">
    <property type="entry name" value="SOLUTE CARRIER FAMILY 52"/>
    <property type="match status" value="1"/>
</dbReference>
<evidence type="ECO:0000313" key="10">
    <source>
        <dbReference type="EMBL" id="CAF1276533.1"/>
    </source>
</evidence>
<evidence type="ECO:0000313" key="13">
    <source>
        <dbReference type="EMBL" id="CAF4219314.1"/>
    </source>
</evidence>
<dbReference type="EMBL" id="CAJOBC010063889">
    <property type="protein sequence ID" value="CAF4219314.1"/>
    <property type="molecule type" value="Genomic_DNA"/>
</dbReference>
<feature type="transmembrane region" description="Helical" evidence="9">
    <location>
        <begin position="5"/>
        <end position="26"/>
    </location>
</feature>
<evidence type="ECO:0000313" key="11">
    <source>
        <dbReference type="EMBL" id="CAF1350027.1"/>
    </source>
</evidence>
<evidence type="ECO:0000256" key="8">
    <source>
        <dbReference type="ARBA" id="ARBA00023136"/>
    </source>
</evidence>
<comment type="caution">
    <text evidence="11">The sequence shown here is derived from an EMBL/GenBank/DDBJ whole genome shotgun (WGS) entry which is preliminary data.</text>
</comment>
<reference evidence="11" key="1">
    <citation type="submission" date="2021-02" db="EMBL/GenBank/DDBJ databases">
        <authorList>
            <person name="Nowell W R."/>
        </authorList>
    </citation>
    <scope>NUCLEOTIDE SEQUENCE</scope>
</reference>
<comment type="subcellular location">
    <subcellularLocation>
        <location evidence="2 9">Cell membrane</location>
        <topology evidence="2 9">Multi-pass membrane protein</topology>
    </subcellularLocation>
</comment>
<dbReference type="GO" id="GO:0005886">
    <property type="term" value="C:plasma membrane"/>
    <property type="evidence" value="ECO:0007669"/>
    <property type="project" value="UniProtKB-SubCell"/>
</dbReference>